<gene>
    <name evidence="1" type="ORF">KIPB_012853</name>
</gene>
<evidence type="ECO:0000313" key="1">
    <source>
        <dbReference type="EMBL" id="GCA64009.1"/>
    </source>
</evidence>
<dbReference type="InterPro" id="IPR015915">
    <property type="entry name" value="Kelch-typ_b-propeller"/>
</dbReference>
<dbReference type="Proteomes" id="UP000265618">
    <property type="component" value="Unassembled WGS sequence"/>
</dbReference>
<feature type="non-terminal residue" evidence="1">
    <location>
        <position position="1"/>
    </location>
</feature>
<accession>A0A391P0I4</accession>
<sequence length="348" mass="37388">TSGMAEDMQLSFKKVEVGHVPFSDSTSTLIGPGQILVLGRVSDGPHCVIVTVLPNGVVQADPIDCPVLANVSFRSVTRIRDDVFLCGGRGSHIGEDEDGRNLYEDPGLLWKYHIPDLSWSQTEERGDTWPVSMHGHVAAEVDGHMFVAGGHGNGNRLSCSLYDPSSGVWVPKPDACGKVYCSRSVVVDGVLHCFGGFGMSSAQHLSCNLSDFSWTRHPDMPFSTKHPAVWSLPPYAVVSGGVHHHNTHALHLGTGEWEDWGEAPVPGVRVSACPLDSATTFIHSADGSFIATSETVLERERVAAFNAAVSLAADTKITAEIERLAPRVESTLHHLRAVIPTPDTDMSA</sequence>
<dbReference type="SUPFAM" id="SSF117281">
    <property type="entry name" value="Kelch motif"/>
    <property type="match status" value="1"/>
</dbReference>
<dbReference type="OrthoDB" id="432528at2759"/>
<comment type="caution">
    <text evidence="1">The sequence shown here is derived from an EMBL/GenBank/DDBJ whole genome shotgun (WGS) entry which is preliminary data.</text>
</comment>
<evidence type="ECO:0008006" key="3">
    <source>
        <dbReference type="Google" id="ProtNLM"/>
    </source>
</evidence>
<dbReference type="AlphaFoldDB" id="A0A391P0I4"/>
<keyword evidence="2" id="KW-1185">Reference proteome</keyword>
<feature type="non-terminal residue" evidence="1">
    <location>
        <position position="348"/>
    </location>
</feature>
<organism evidence="1 2">
    <name type="scientific">Kipferlia bialata</name>
    <dbReference type="NCBI Taxonomy" id="797122"/>
    <lineage>
        <taxon>Eukaryota</taxon>
        <taxon>Metamonada</taxon>
        <taxon>Carpediemonas-like organisms</taxon>
        <taxon>Kipferlia</taxon>
    </lineage>
</organism>
<protein>
    <recommendedName>
        <fullName evidence="3">Kelch-type beta propeller</fullName>
    </recommendedName>
</protein>
<dbReference type="EMBL" id="BDIP01005844">
    <property type="protein sequence ID" value="GCA64009.1"/>
    <property type="molecule type" value="Genomic_DNA"/>
</dbReference>
<name>A0A391P0I4_9EUKA</name>
<dbReference type="Gene3D" id="2.120.10.80">
    <property type="entry name" value="Kelch-type beta propeller"/>
    <property type="match status" value="1"/>
</dbReference>
<proteinExistence type="predicted"/>
<evidence type="ECO:0000313" key="2">
    <source>
        <dbReference type="Proteomes" id="UP000265618"/>
    </source>
</evidence>
<reference evidence="1 2" key="1">
    <citation type="journal article" date="2018" name="PLoS ONE">
        <title>The draft genome of Kipferlia bialata reveals reductive genome evolution in fornicate parasites.</title>
        <authorList>
            <person name="Tanifuji G."/>
            <person name="Takabayashi S."/>
            <person name="Kume K."/>
            <person name="Takagi M."/>
            <person name="Nakayama T."/>
            <person name="Kamikawa R."/>
            <person name="Inagaki Y."/>
            <person name="Hashimoto T."/>
        </authorList>
    </citation>
    <scope>NUCLEOTIDE SEQUENCE [LARGE SCALE GENOMIC DNA]</scope>
    <source>
        <strain evidence="1">NY0173</strain>
    </source>
</reference>